<evidence type="ECO:0000313" key="3">
    <source>
        <dbReference type="Proteomes" id="UP000786811"/>
    </source>
</evidence>
<dbReference type="PANTHER" id="PTHR19446">
    <property type="entry name" value="REVERSE TRANSCRIPTASES"/>
    <property type="match status" value="1"/>
</dbReference>
<feature type="domain" description="Reverse transcriptase" evidence="1">
    <location>
        <begin position="159"/>
        <end position="454"/>
    </location>
</feature>
<keyword evidence="3" id="KW-1185">Reference proteome</keyword>
<proteinExistence type="predicted"/>
<name>A0A8J2MWB6_COTCN</name>
<dbReference type="EMBL" id="CAJNRD030001122">
    <property type="protein sequence ID" value="CAG5100611.1"/>
    <property type="molecule type" value="Genomic_DNA"/>
</dbReference>
<accession>A0A8J2MWB6</accession>
<dbReference type="PROSITE" id="PS50878">
    <property type="entry name" value="RT_POL"/>
    <property type="match status" value="1"/>
</dbReference>
<gene>
    <name evidence="2" type="ORF">HICCMSTLAB_LOCUS9684</name>
</gene>
<comment type="caution">
    <text evidence="2">The sequence shown here is derived from an EMBL/GenBank/DDBJ whole genome shotgun (WGS) entry which is preliminary data.</text>
</comment>
<dbReference type="GO" id="GO:0003964">
    <property type="term" value="F:RNA-directed DNA polymerase activity"/>
    <property type="evidence" value="ECO:0007669"/>
    <property type="project" value="UniProtKB-KW"/>
</dbReference>
<evidence type="ECO:0000259" key="1">
    <source>
        <dbReference type="PROSITE" id="PS50878"/>
    </source>
</evidence>
<reference evidence="2" key="1">
    <citation type="submission" date="2021-04" db="EMBL/GenBank/DDBJ databases">
        <authorList>
            <person name="Chebbi M.A.C M."/>
        </authorList>
    </citation>
    <scope>NUCLEOTIDE SEQUENCE</scope>
</reference>
<dbReference type="CDD" id="cd01650">
    <property type="entry name" value="RT_nLTR_like"/>
    <property type="match status" value="1"/>
</dbReference>
<evidence type="ECO:0000313" key="2">
    <source>
        <dbReference type="EMBL" id="CAG5100611.1"/>
    </source>
</evidence>
<dbReference type="AlphaFoldDB" id="A0A8J2MWB6"/>
<dbReference type="InterPro" id="IPR000477">
    <property type="entry name" value="RT_dom"/>
</dbReference>
<keyword evidence="2" id="KW-0808">Transferase</keyword>
<dbReference type="InterPro" id="IPR043502">
    <property type="entry name" value="DNA/RNA_pol_sf"/>
</dbReference>
<dbReference type="Proteomes" id="UP000786811">
    <property type="component" value="Unassembled WGS sequence"/>
</dbReference>
<organism evidence="2 3">
    <name type="scientific">Cotesia congregata</name>
    <name type="common">Parasitoid wasp</name>
    <name type="synonym">Apanteles congregatus</name>
    <dbReference type="NCBI Taxonomy" id="51543"/>
    <lineage>
        <taxon>Eukaryota</taxon>
        <taxon>Metazoa</taxon>
        <taxon>Ecdysozoa</taxon>
        <taxon>Arthropoda</taxon>
        <taxon>Hexapoda</taxon>
        <taxon>Insecta</taxon>
        <taxon>Pterygota</taxon>
        <taxon>Neoptera</taxon>
        <taxon>Endopterygota</taxon>
        <taxon>Hymenoptera</taxon>
        <taxon>Apocrita</taxon>
        <taxon>Ichneumonoidea</taxon>
        <taxon>Braconidae</taxon>
        <taxon>Microgastrinae</taxon>
        <taxon>Cotesia</taxon>
    </lineage>
</organism>
<sequence>MKHHLTELHNACRSLNFACSSNNVEFHQLRVIYQKLISDKKKNYPKKITNDFAAVTDTTKFWAVVRSVKRVTVYTPPLPIQAWNYFYANIYPSRIVPELSLFPDNESIEIEQPFTFDEVKNCLRKLKNGKAPGCNGISNEFLKNLPTNWILYIQAMFNRILDVGETPDCWSKVVLTMLHKKGDASDPNNFRRIALVNCLAKVFTQLINQRLTTWATNNKLIPEEQAGFLKGRGCQNNVFILNAALQIYLRQAGATCFGLFVDCRRAFDSIPHHLLWPKLLSIGLSKRVINIGSMIFDPPTKYLPTKYPRTKYAFTQHLRVRSNGDFSNPVEVTTRVLQGETLSPLLFILLISDIVSYFRNKGLTELQLNNLRELLMLLYADDLVILVRRQIDVSKALSTLEEYCSRNGLEVNTGKTKVVPFCKSGFRKNFPKTFQYKDSPVEVVDSYVYLGIMFMTTMSGRQAALEAAKKKPVLPPVLPWEY</sequence>
<dbReference type="SUPFAM" id="SSF56672">
    <property type="entry name" value="DNA/RNA polymerases"/>
    <property type="match status" value="1"/>
</dbReference>
<dbReference type="OrthoDB" id="7697944at2759"/>
<protein>
    <submittedName>
        <fullName evidence="2">Similar to pol: RNA-directed DNA polymerase from mobile element jockey (Drosophila melanogaster)</fullName>
    </submittedName>
</protein>
<keyword evidence="2" id="KW-0548">Nucleotidyltransferase</keyword>
<keyword evidence="2" id="KW-0695">RNA-directed DNA polymerase</keyword>
<dbReference type="Pfam" id="PF00078">
    <property type="entry name" value="RVT_1"/>
    <property type="match status" value="1"/>
</dbReference>